<evidence type="ECO:0000256" key="1">
    <source>
        <dbReference type="SAM" id="MobiDB-lite"/>
    </source>
</evidence>
<name>A0A1L7X3G5_9HELO</name>
<feature type="compositionally biased region" description="Basic and acidic residues" evidence="1">
    <location>
        <begin position="932"/>
        <end position="959"/>
    </location>
</feature>
<feature type="compositionally biased region" description="Polar residues" evidence="1">
    <location>
        <begin position="1724"/>
        <end position="1735"/>
    </location>
</feature>
<dbReference type="STRING" id="576137.A0A1L7X3G5"/>
<feature type="compositionally biased region" description="Basic and acidic residues" evidence="1">
    <location>
        <begin position="814"/>
        <end position="842"/>
    </location>
</feature>
<accession>A0A1L7X3G5</accession>
<feature type="compositionally biased region" description="Basic residues" evidence="1">
    <location>
        <begin position="514"/>
        <end position="523"/>
    </location>
</feature>
<dbReference type="EMBL" id="FJOG01000014">
    <property type="protein sequence ID" value="CZR59564.1"/>
    <property type="molecule type" value="Genomic_DNA"/>
</dbReference>
<feature type="region of interest" description="Disordered" evidence="1">
    <location>
        <begin position="370"/>
        <end position="480"/>
    </location>
</feature>
<evidence type="ECO:0000313" key="3">
    <source>
        <dbReference type="Proteomes" id="UP000184330"/>
    </source>
</evidence>
<protein>
    <recommendedName>
        <fullName evidence="4">Transaldolase</fullName>
    </recommendedName>
</protein>
<evidence type="ECO:0000313" key="2">
    <source>
        <dbReference type="EMBL" id="CZR59564.1"/>
    </source>
</evidence>
<feature type="compositionally biased region" description="Polar residues" evidence="1">
    <location>
        <begin position="13"/>
        <end position="39"/>
    </location>
</feature>
<feature type="compositionally biased region" description="Polar residues" evidence="1">
    <location>
        <begin position="1590"/>
        <end position="1600"/>
    </location>
</feature>
<feature type="compositionally biased region" description="Polar residues" evidence="1">
    <location>
        <begin position="64"/>
        <end position="73"/>
    </location>
</feature>
<feature type="compositionally biased region" description="Basic and acidic residues" evidence="1">
    <location>
        <begin position="1502"/>
        <end position="1511"/>
    </location>
</feature>
<feature type="compositionally biased region" description="Basic and acidic residues" evidence="1">
    <location>
        <begin position="1866"/>
        <end position="1875"/>
    </location>
</feature>
<feature type="compositionally biased region" description="Polar residues" evidence="1">
    <location>
        <begin position="147"/>
        <end position="162"/>
    </location>
</feature>
<feature type="compositionally biased region" description="Polar residues" evidence="1">
    <location>
        <begin position="1476"/>
        <end position="1499"/>
    </location>
</feature>
<feature type="compositionally biased region" description="Basic and acidic residues" evidence="1">
    <location>
        <begin position="107"/>
        <end position="119"/>
    </location>
</feature>
<feature type="compositionally biased region" description="Basic and acidic residues" evidence="1">
    <location>
        <begin position="1667"/>
        <end position="1678"/>
    </location>
</feature>
<feature type="compositionally biased region" description="Basic and acidic residues" evidence="1">
    <location>
        <begin position="395"/>
        <end position="409"/>
    </location>
</feature>
<feature type="region of interest" description="Disordered" evidence="1">
    <location>
        <begin position="731"/>
        <end position="855"/>
    </location>
</feature>
<dbReference type="PANTHER" id="PTHR42105">
    <property type="entry name" value="DIM2-ASSOCIATED PROTEIN 1"/>
    <property type="match status" value="1"/>
</dbReference>
<feature type="compositionally biased region" description="Polar residues" evidence="1">
    <location>
        <begin position="894"/>
        <end position="905"/>
    </location>
</feature>
<feature type="region of interest" description="Disordered" evidence="1">
    <location>
        <begin position="501"/>
        <end position="642"/>
    </location>
</feature>
<organism evidence="2 3">
    <name type="scientific">Phialocephala subalpina</name>
    <dbReference type="NCBI Taxonomy" id="576137"/>
    <lineage>
        <taxon>Eukaryota</taxon>
        <taxon>Fungi</taxon>
        <taxon>Dikarya</taxon>
        <taxon>Ascomycota</taxon>
        <taxon>Pezizomycotina</taxon>
        <taxon>Leotiomycetes</taxon>
        <taxon>Helotiales</taxon>
        <taxon>Mollisiaceae</taxon>
        <taxon>Phialocephala</taxon>
        <taxon>Phialocephala fortinii species complex</taxon>
    </lineage>
</organism>
<gene>
    <name evidence="2" type="ORF">PAC_09458</name>
</gene>
<feature type="region of interest" description="Disordered" evidence="1">
    <location>
        <begin position="1"/>
        <end position="221"/>
    </location>
</feature>
<dbReference type="PANTHER" id="PTHR42105:SF1">
    <property type="entry name" value="TRANSALDOLASE"/>
    <property type="match status" value="1"/>
</dbReference>
<feature type="region of interest" description="Disordered" evidence="1">
    <location>
        <begin position="894"/>
        <end position="959"/>
    </location>
</feature>
<feature type="region of interest" description="Disordered" evidence="1">
    <location>
        <begin position="1224"/>
        <end position="1244"/>
    </location>
</feature>
<feature type="compositionally biased region" description="Basic and acidic residues" evidence="1">
    <location>
        <begin position="370"/>
        <end position="385"/>
    </location>
</feature>
<feature type="compositionally biased region" description="Basic and acidic residues" evidence="1">
    <location>
        <begin position="435"/>
        <end position="460"/>
    </location>
</feature>
<feature type="compositionally biased region" description="Polar residues" evidence="1">
    <location>
        <begin position="1747"/>
        <end position="1776"/>
    </location>
</feature>
<dbReference type="OrthoDB" id="5382102at2759"/>
<feature type="region of interest" description="Disordered" evidence="1">
    <location>
        <begin position="1367"/>
        <end position="1401"/>
    </location>
</feature>
<feature type="compositionally biased region" description="Polar residues" evidence="1">
    <location>
        <begin position="1380"/>
        <end position="1392"/>
    </location>
</feature>
<keyword evidence="3" id="KW-1185">Reference proteome</keyword>
<proteinExistence type="predicted"/>
<feature type="compositionally biased region" description="Polar residues" evidence="1">
    <location>
        <begin position="1680"/>
        <end position="1689"/>
    </location>
</feature>
<feature type="region of interest" description="Disordered" evidence="1">
    <location>
        <begin position="1093"/>
        <end position="1125"/>
    </location>
</feature>
<feature type="compositionally biased region" description="Polar residues" evidence="1">
    <location>
        <begin position="753"/>
        <end position="766"/>
    </location>
</feature>
<sequence length="1897" mass="206943">MGADRKKFELPQATDTATDTVESTNGGASALDSQIQSDYTLPEGKDVVIPTRRKHRDKDGHAGLNSNKSQTSLLIEYFEGGKGREADGRRPSVRVKVTPSSKSRSRSSNDHIQITERNSKSRKALYTQRIPLSDRLRSPEPEGDGDSLNSYRSATEESNVTSRGGGPIEVEMMPKRHGSPLIPTESSRYVHANPSEISSMPADSFLDGSNSPARKGGRSLSRGEALAAGALTGAAAAAVADKLKTPSRRRSRSLSRERIVAQKAVEKVRGDKSERRRKHSSRSRSVSGEHAGSITSPRRRSSRGYHVEESMVSGGDPSLLSSHVSGRSGDAHSFLSGTSKSSINNPKLLETVEDAIRRLILPELTLLKREQSKHQQRDRERDRRGSITSGSGISRDSREESSSTRRLSDRGSGTDSSSKPKVILNDSEVLSENAAKGRKDKNIDRVKLEDSPRGFERETSEETVVQPGKVRKKHSSDRHHGLEAAAAGAGIGALAAGLLHKHQSQDSLDAERKERRRRRTKSRSRSDSLVESYEEREHETVPPMPLMSDINASEITRSSILSADTERPHSASQERVTPIREVPRGVASPSSRTPTRTPVALQRGLGTQHSNFSRDNLSLQSPTEEEHLHGHEYELDEHGRKVPMHEEYDQEDSLVEEEHHAGHGGTIAAGLAGAAAGAGLAAMHHRHDHDDHDDPELLEEDQAIHHDAYYHQEVPPPLRYVPYAQERRGLSPIQSVSGYTEGDPDQQQRDSRLTQSTGSYSSLNNRSIHRDRSGRSMKSLDSIGNVHGNRHDFPEVRTGGLADSEVTQDGEYWEEQHRENDRQRDLDQESYRSSDPRADYKHMTNYTDDSMDGSNLDRVAAGQNVRGLGANPNFVHTPIAVESAVASLVNASELTGESGYSGNPSQRDRRESYASYEDGSEKHFTSRGNSPTKHDGTRDVEYGSEQDIHSERNSPSKYADEYELDEHGRKVAMPQYKNSHATEAAIAAGAAGAAAALIAGRNRKSAADQIQYPGRQEDTGAPLHKSFADRAQENRGSIPSPRHSIDAPYSETGSQQFTMGASGLPDPDHPMPEIGFGGVESDVETNPSVIQGPIAGVQEGSKDHWPGKPTPPQPEFGASTSREQRSDPNLKAAEAALVGGAVGLGGAEALANHSRENSHDHDEEWQRTSGERKRDTLITNPYEGTSPIAAIGALDRDLLGQQGLENDFVPTKLTFQTARPLASPKDEGYISSAPNARSPGAMTPEQRAKGVGFMDQDLGAIDAMNDGDPFYTPKHARHLSGMSHGMGSPIYDSATGNGIDRIQSKDIVALMDHLTVRDAQRSARDTEILVTLVRAAAEMRNSFEDMKRLLADTEDVIITEVQGNTEKSVQKVINGPRPQPQSASRSLRQGSQDEMYDDLRNKKRNVFRRALKGLSMKSTNDLGKIEEMLVQLLGDVEGLKVAQGLKPNSHHDGSYDDLGQEGNYEGDRGYEPEGNAGTSTASHASQSGHLSIPRGTSASRPFETRKFSDHRISTVPEGDEEEAAEHHEPAVLATQFDMDDQMDDRLLTPARGTPTRGLTPNRGFTPTRDIPRGGSAPLGTPPQQYMPPASLSNENTPNTPKTDKKKKHASSSSSGWIPKVSRWSETTASTVLRGFRSSGRSSGRKGEDQFAEPPSRSGSDLGQYADQGHDPYGDDKLHSGFSQDQLQQYNENEPPLPPEDPKYKAHRNSLNLQHPQPRPGPTHRYQTALESQAVNFDQPMSPKFSDWGSQTSLNRLPPQQTNRYSNGTSNPGNMSPISDGGYSNGSAAGQPPARPPKEPLGAPDRPPKIRAGKLIKPSPLSNEHVGMDDYEPGGSPRSAARKLSGALAIPTRKPTGPRSMSSSKSGDLDRDETVIRRKNRDTFGTIASNQSGESETF</sequence>
<feature type="compositionally biased region" description="Polar residues" evidence="1">
    <location>
        <begin position="335"/>
        <end position="344"/>
    </location>
</feature>
<feature type="region of interest" description="Disordered" evidence="1">
    <location>
        <begin position="1545"/>
        <end position="1897"/>
    </location>
</feature>
<feature type="compositionally biased region" description="Polar residues" evidence="1">
    <location>
        <begin position="550"/>
        <end position="562"/>
    </location>
</feature>
<feature type="compositionally biased region" description="Basic and acidic residues" evidence="1">
    <location>
        <begin position="254"/>
        <end position="274"/>
    </location>
</feature>
<reference evidence="2 3" key="1">
    <citation type="submission" date="2016-03" db="EMBL/GenBank/DDBJ databases">
        <authorList>
            <person name="Ploux O."/>
        </authorList>
    </citation>
    <scope>NUCLEOTIDE SEQUENCE [LARGE SCALE GENOMIC DNA]</scope>
    <source>
        <strain evidence="2 3">UAMH 11012</strain>
    </source>
</reference>
<feature type="compositionally biased region" description="Basic and acidic residues" evidence="1">
    <location>
        <begin position="79"/>
        <end position="90"/>
    </location>
</feature>
<feature type="compositionally biased region" description="Basic and acidic residues" evidence="1">
    <location>
        <begin position="624"/>
        <end position="642"/>
    </location>
</feature>
<feature type="region of interest" description="Disordered" evidence="1">
    <location>
        <begin position="237"/>
        <end position="344"/>
    </location>
</feature>
<feature type="compositionally biased region" description="Polar residues" evidence="1">
    <location>
        <begin position="605"/>
        <end position="622"/>
    </location>
</feature>
<feature type="compositionally biased region" description="Polar residues" evidence="1">
    <location>
        <begin position="1885"/>
        <end position="1897"/>
    </location>
</feature>
<feature type="region of interest" description="Disordered" evidence="1">
    <location>
        <begin position="1030"/>
        <end position="1067"/>
    </location>
</feature>
<evidence type="ECO:0008006" key="4">
    <source>
        <dbReference type="Google" id="ProtNLM"/>
    </source>
</evidence>
<feature type="region of interest" description="Disordered" evidence="1">
    <location>
        <begin position="1444"/>
        <end position="1511"/>
    </location>
</feature>
<feature type="compositionally biased region" description="Basic and acidic residues" evidence="1">
    <location>
        <begin position="524"/>
        <end position="540"/>
    </location>
</feature>
<dbReference type="Proteomes" id="UP000184330">
    <property type="component" value="Unassembled WGS sequence"/>
</dbReference>